<keyword evidence="1" id="KW-1133">Transmembrane helix</keyword>
<accession>A0A135S9W8</accession>
<feature type="transmembrane region" description="Helical" evidence="1">
    <location>
        <begin position="39"/>
        <end position="58"/>
    </location>
</feature>
<sequence length="162" mass="17798">MGEVLGKLGVWLGLRIRGSGSSARVLCNLLLIKREWSLYSVYLLAVFIPLGPLRLCVVRGREDTYGRRSFLDGSFAHENGSQSRFLASAPQSLSCMTDLRRSLLCGVRLAKASSDAPLSLYALYLSIWTAAHADAGFVTVGRRISPAYWYGWFVAAFGSVML</sequence>
<organism evidence="2 3">
    <name type="scientific">Colletotrichum nymphaeae SA-01</name>
    <dbReference type="NCBI Taxonomy" id="1460502"/>
    <lineage>
        <taxon>Eukaryota</taxon>
        <taxon>Fungi</taxon>
        <taxon>Dikarya</taxon>
        <taxon>Ascomycota</taxon>
        <taxon>Pezizomycotina</taxon>
        <taxon>Sordariomycetes</taxon>
        <taxon>Hypocreomycetidae</taxon>
        <taxon>Glomerellales</taxon>
        <taxon>Glomerellaceae</taxon>
        <taxon>Colletotrichum</taxon>
        <taxon>Colletotrichum acutatum species complex</taxon>
    </lineage>
</organism>
<protein>
    <submittedName>
        <fullName evidence="2">Uncharacterized protein</fullName>
    </submittedName>
</protein>
<dbReference type="Proteomes" id="UP000070054">
    <property type="component" value="Unassembled WGS sequence"/>
</dbReference>
<evidence type="ECO:0000313" key="2">
    <source>
        <dbReference type="EMBL" id="KXH32712.1"/>
    </source>
</evidence>
<comment type="caution">
    <text evidence="2">The sequence shown here is derived from an EMBL/GenBank/DDBJ whole genome shotgun (WGS) entry which is preliminary data.</text>
</comment>
<proteinExistence type="predicted"/>
<dbReference type="AlphaFoldDB" id="A0A135S9W8"/>
<keyword evidence="3" id="KW-1185">Reference proteome</keyword>
<evidence type="ECO:0000256" key="1">
    <source>
        <dbReference type="SAM" id="Phobius"/>
    </source>
</evidence>
<keyword evidence="1" id="KW-0812">Transmembrane</keyword>
<name>A0A135S9W8_9PEZI</name>
<dbReference type="EMBL" id="JEMN01001575">
    <property type="protein sequence ID" value="KXH32712.1"/>
    <property type="molecule type" value="Genomic_DNA"/>
</dbReference>
<evidence type="ECO:0000313" key="3">
    <source>
        <dbReference type="Proteomes" id="UP000070054"/>
    </source>
</evidence>
<keyword evidence="1" id="KW-0472">Membrane</keyword>
<reference evidence="2 3" key="1">
    <citation type="submission" date="2014-02" db="EMBL/GenBank/DDBJ databases">
        <title>The genome sequence of Colletotrichum nymphaeae SA-01.</title>
        <authorList>
            <person name="Baroncelli R."/>
            <person name="Thon M.R."/>
        </authorList>
    </citation>
    <scope>NUCLEOTIDE SEQUENCE [LARGE SCALE GENOMIC DNA]</scope>
    <source>
        <strain evidence="2 3">SA-01</strain>
    </source>
</reference>
<gene>
    <name evidence="2" type="ORF">CNYM01_13000</name>
</gene>